<evidence type="ECO:0000313" key="1">
    <source>
        <dbReference type="EMBL" id="CAD8159729.1"/>
    </source>
</evidence>
<dbReference type="EMBL" id="CAJJDO010000033">
    <property type="protein sequence ID" value="CAD8159729.1"/>
    <property type="molecule type" value="Genomic_DNA"/>
</dbReference>
<protein>
    <submittedName>
        <fullName evidence="1">Uncharacterized protein</fullName>
    </submittedName>
</protein>
<comment type="caution">
    <text evidence="1">The sequence shown here is derived from an EMBL/GenBank/DDBJ whole genome shotgun (WGS) entry which is preliminary data.</text>
</comment>
<sequence length="344" mass="40782">MNENKIIQKSIINYTEFTDINLFANKQVSAHKHPINTPQIKNYSVRVNDSLISPNQYLIAIRLQINPILKEKEGFPIVQLYNVITGKELYSKSWKVDSSLISFQFSFDSSLFVILDTESLSIINVQEINKIQIIKLKSERLISIDTDNNISLQLSNNSIMVYSPKNEFQHKLQIYNEVDYLHMLDLNYAMYSCGLYQYLLNVQNKRVLRRWMNHDFEITNQINYKNFLVIQSCGYKMKFVYIRLQQSGKIIRKYTSCNMRQGQNRIANENSSILIFQFVYCRIKQPILNDKKSVFKIEMNVNKFDLLQGGFKQYNFEIDQDYDLRKEIPIYFLNGNQLNYYLFI</sequence>
<accession>A0A8S1U8C2</accession>
<name>A0A8S1U8C2_9CILI</name>
<dbReference type="Proteomes" id="UP000689195">
    <property type="component" value="Unassembled WGS sequence"/>
</dbReference>
<proteinExistence type="predicted"/>
<organism evidence="1 2">
    <name type="scientific">Paramecium pentaurelia</name>
    <dbReference type="NCBI Taxonomy" id="43138"/>
    <lineage>
        <taxon>Eukaryota</taxon>
        <taxon>Sar</taxon>
        <taxon>Alveolata</taxon>
        <taxon>Ciliophora</taxon>
        <taxon>Intramacronucleata</taxon>
        <taxon>Oligohymenophorea</taxon>
        <taxon>Peniculida</taxon>
        <taxon>Parameciidae</taxon>
        <taxon>Paramecium</taxon>
    </lineage>
</organism>
<reference evidence="1" key="1">
    <citation type="submission" date="2021-01" db="EMBL/GenBank/DDBJ databases">
        <authorList>
            <consortium name="Genoscope - CEA"/>
            <person name="William W."/>
        </authorList>
    </citation>
    <scope>NUCLEOTIDE SEQUENCE</scope>
</reference>
<evidence type="ECO:0000313" key="2">
    <source>
        <dbReference type="Proteomes" id="UP000689195"/>
    </source>
</evidence>
<keyword evidence="2" id="KW-1185">Reference proteome</keyword>
<dbReference type="AlphaFoldDB" id="A0A8S1U8C2"/>
<gene>
    <name evidence="1" type="ORF">PPENT_87.1.T0330294</name>
</gene>
<dbReference type="OrthoDB" id="10383270at2759"/>